<comment type="caution">
    <text evidence="2">The sequence shown here is derived from an EMBL/GenBank/DDBJ whole genome shotgun (WGS) entry which is preliminary data.</text>
</comment>
<feature type="region of interest" description="Disordered" evidence="1">
    <location>
        <begin position="34"/>
        <end position="90"/>
    </location>
</feature>
<name>A0A422R1I6_9RHOB</name>
<dbReference type="Pfam" id="PF07397">
    <property type="entry name" value="DUF1502"/>
    <property type="match status" value="1"/>
</dbReference>
<evidence type="ECO:0000313" key="3">
    <source>
        <dbReference type="Proteomes" id="UP000238137"/>
    </source>
</evidence>
<gene>
    <name evidence="2" type="ORF">A7A09_001380</name>
</gene>
<organism evidence="2 3">
    <name type="scientific">Paracoccus methylarcula</name>
    <dbReference type="NCBI Taxonomy" id="72022"/>
    <lineage>
        <taxon>Bacteria</taxon>
        <taxon>Pseudomonadati</taxon>
        <taxon>Pseudomonadota</taxon>
        <taxon>Alphaproteobacteria</taxon>
        <taxon>Rhodobacterales</taxon>
        <taxon>Paracoccaceae</taxon>
        <taxon>Paracoccus</taxon>
    </lineage>
</organism>
<accession>A0A422R1I6</accession>
<dbReference type="InterPro" id="IPR010871">
    <property type="entry name" value="DUF1502"/>
</dbReference>
<dbReference type="AlphaFoldDB" id="A0A422R1I6"/>
<dbReference type="EMBL" id="PXNQ02000001">
    <property type="protein sequence ID" value="RNF36084.1"/>
    <property type="molecule type" value="Genomic_DNA"/>
</dbReference>
<evidence type="ECO:0000313" key="2">
    <source>
        <dbReference type="EMBL" id="RNF36084.1"/>
    </source>
</evidence>
<protein>
    <submittedName>
        <fullName evidence="2">Uncharacterized protein</fullName>
    </submittedName>
</protein>
<proteinExistence type="predicted"/>
<evidence type="ECO:0000256" key="1">
    <source>
        <dbReference type="SAM" id="MobiDB-lite"/>
    </source>
</evidence>
<dbReference type="Proteomes" id="UP000238137">
    <property type="component" value="Unassembled WGS sequence"/>
</dbReference>
<sequence length="90" mass="9410">MPGPRSSGGQGVKAIASLPCDHRVGTYVPACRIRPRPRKGIPQSARVPAPARQDRSQGAVFPAHGADPPADAIAPRLRPAQNRADCQPSA</sequence>
<keyword evidence="3" id="KW-1185">Reference proteome</keyword>
<reference evidence="2" key="1">
    <citation type="submission" date="2018-05" db="EMBL/GenBank/DDBJ databases">
        <title>Reclassification of Methylarcula marina and Methylarcula terricola as Paracoccus methylarcula sp.nov., comb.nov. and Paracoccus terricola comb.nov.</title>
        <authorList>
            <person name="Shmareva M.N."/>
            <person name="Doronina N.V."/>
            <person name="Vasilenko O.V."/>
            <person name="Tarlachkov S.V."/>
            <person name="Trotsenko Y.A."/>
        </authorList>
    </citation>
    <scope>NUCLEOTIDE SEQUENCE [LARGE SCALE GENOMIC DNA]</scope>
    <source>
        <strain evidence="2">VKM B-2159</strain>
    </source>
</reference>